<dbReference type="SUPFAM" id="SSF53223">
    <property type="entry name" value="Aminoacid dehydrogenase-like, N-terminal domain"/>
    <property type="match status" value="1"/>
</dbReference>
<dbReference type="GO" id="GO:0005634">
    <property type="term" value="C:nucleus"/>
    <property type="evidence" value="ECO:0007669"/>
    <property type="project" value="UniProtKB-SubCell"/>
</dbReference>
<dbReference type="FunFam" id="3.40.50.10860:FF:000012">
    <property type="entry name" value="Methylenetetrahydrofolate dehydrogenase [NAD(+)]"/>
    <property type="match status" value="1"/>
</dbReference>
<dbReference type="EC" id="1.5.1.15" evidence="12"/>
<evidence type="ECO:0000256" key="13">
    <source>
        <dbReference type="ARBA" id="ARBA00074830"/>
    </source>
</evidence>
<comment type="caution">
    <text evidence="16">The sequence shown here is derived from an EMBL/GenBank/DDBJ whole genome shotgun (WGS) entry which is preliminary data.</text>
</comment>
<keyword evidence="4" id="KW-0963">Cytoplasm</keyword>
<dbReference type="PANTHER" id="PTHR48099">
    <property type="entry name" value="C-1-TETRAHYDROFOLATE SYNTHASE, CYTOPLASMIC-RELATED"/>
    <property type="match status" value="1"/>
</dbReference>
<keyword evidence="5" id="KW-0554">One-carbon metabolism</keyword>
<dbReference type="GO" id="GO:0005829">
    <property type="term" value="C:cytosol"/>
    <property type="evidence" value="ECO:0007669"/>
    <property type="project" value="EnsemblFungi"/>
</dbReference>
<dbReference type="InterPro" id="IPR020630">
    <property type="entry name" value="THF_DH/CycHdrlase_cat_dom"/>
</dbReference>
<gene>
    <name evidence="16" type="ORF">A1O3_09040</name>
</gene>
<dbReference type="FunFam" id="3.40.50.720:FF:000255">
    <property type="entry name" value="Methylenetetrahydrofolate dehydrogenase"/>
    <property type="match status" value="1"/>
</dbReference>
<evidence type="ECO:0000313" key="16">
    <source>
        <dbReference type="EMBL" id="EXJ77881.1"/>
    </source>
</evidence>
<dbReference type="Gene3D" id="3.40.50.720">
    <property type="entry name" value="NAD(P)-binding Rossmann-like Domain"/>
    <property type="match status" value="1"/>
</dbReference>
<sequence>MSKDAHPCKVVLAGNIAKGLLSEVQAGLSTLGRKPHLLGILANSDPAAKVYADWTEKTCKENGFQYSLKDVGKDDVEETIMAANNDAAVDGIIVYYPIFHNRQDQYLQQIVDVSKDVEGLSHQYIFNMYQNIRFLDSAQGQEQEHARKSILPCTPLAVIKILEYLHIYNTILPYGNRLFGRTICVVNRSEVVGRPLAALLANDGACVYSVDITGVQQFTRGEGIRKRKHEVVEKVGWSIENCAPLCDVVITGVPGDKYKFPCHLLKEGAVCINFASEKNFGPEVKQKASIYVPAIGKVTIVVLLRNLLRIVQNRQAQIAQATSRSSDTAIPQPAANGTTS</sequence>
<dbReference type="Gene3D" id="3.40.50.10860">
    <property type="entry name" value="Leucine Dehydrogenase, chain A, domain 1"/>
    <property type="match status" value="1"/>
</dbReference>
<dbReference type="Pfam" id="PF02882">
    <property type="entry name" value="THF_DHG_CYH_C"/>
    <property type="match status" value="1"/>
</dbReference>
<evidence type="ECO:0000259" key="15">
    <source>
        <dbReference type="Pfam" id="PF02882"/>
    </source>
</evidence>
<evidence type="ECO:0000256" key="4">
    <source>
        <dbReference type="ARBA" id="ARBA00022490"/>
    </source>
</evidence>
<feature type="domain" description="Tetrahydrofolate dehydrogenase/cyclohydrolase NAD(P)-binding" evidence="15">
    <location>
        <begin position="152"/>
        <end position="212"/>
    </location>
</feature>
<feature type="domain" description="Tetrahydrofolate dehydrogenase/cyclohydrolase catalytic" evidence="14">
    <location>
        <begin position="15"/>
        <end position="118"/>
    </location>
</feature>
<dbReference type="GO" id="GO:0004488">
    <property type="term" value="F:methylenetetrahydrofolate dehydrogenase (NADP+) activity"/>
    <property type="evidence" value="ECO:0007669"/>
    <property type="project" value="InterPro"/>
</dbReference>
<keyword evidence="8" id="KW-0520">NAD</keyword>
<dbReference type="RefSeq" id="XP_007737326.1">
    <property type="nucleotide sequence ID" value="XM_007739136.1"/>
</dbReference>
<dbReference type="OrthoDB" id="41403at2759"/>
<evidence type="ECO:0000256" key="7">
    <source>
        <dbReference type="ARBA" id="ARBA00023002"/>
    </source>
</evidence>
<evidence type="ECO:0000256" key="10">
    <source>
        <dbReference type="ARBA" id="ARBA00053076"/>
    </source>
</evidence>
<dbReference type="InterPro" id="IPR036291">
    <property type="entry name" value="NAD(P)-bd_dom_sf"/>
</dbReference>
<keyword evidence="17" id="KW-1185">Reference proteome</keyword>
<accession>W9XLQ0</accession>
<evidence type="ECO:0000256" key="12">
    <source>
        <dbReference type="ARBA" id="ARBA00066980"/>
    </source>
</evidence>
<evidence type="ECO:0000256" key="2">
    <source>
        <dbReference type="ARBA" id="ARBA00004496"/>
    </source>
</evidence>
<dbReference type="InterPro" id="IPR046346">
    <property type="entry name" value="Aminoacid_DH-like_N_sf"/>
</dbReference>
<dbReference type="SUPFAM" id="SSF51735">
    <property type="entry name" value="NAD(P)-binding Rossmann-fold domains"/>
    <property type="match status" value="1"/>
</dbReference>
<dbReference type="InterPro" id="IPR020631">
    <property type="entry name" value="THF_DH/CycHdrlase_NAD-bd_dom"/>
</dbReference>
<name>W9XLQ0_9EURO</name>
<dbReference type="eggNOG" id="KOG0089">
    <property type="taxonomic scope" value="Eukaryota"/>
</dbReference>
<keyword evidence="6" id="KW-0658">Purine biosynthesis</keyword>
<keyword evidence="7" id="KW-0560">Oxidoreductase</keyword>
<dbReference type="PANTHER" id="PTHR48099:SF3">
    <property type="entry name" value="METHYLENETETRAHYDROFOLATE DEHYDROGENASE [NAD(+)]"/>
    <property type="match status" value="1"/>
</dbReference>
<dbReference type="AlphaFoldDB" id="W9XLQ0"/>
<evidence type="ECO:0000256" key="5">
    <source>
        <dbReference type="ARBA" id="ARBA00022563"/>
    </source>
</evidence>
<evidence type="ECO:0000256" key="9">
    <source>
        <dbReference type="ARBA" id="ARBA00023242"/>
    </source>
</evidence>
<evidence type="ECO:0000256" key="6">
    <source>
        <dbReference type="ARBA" id="ARBA00022755"/>
    </source>
</evidence>
<dbReference type="EMBL" id="AMGY01000009">
    <property type="protein sequence ID" value="EXJ77881.1"/>
    <property type="molecule type" value="Genomic_DNA"/>
</dbReference>
<keyword evidence="9" id="KW-0539">Nucleus</keyword>
<proteinExistence type="inferred from homology"/>
<organism evidence="16 17">
    <name type="scientific">Capronia epimyces CBS 606.96</name>
    <dbReference type="NCBI Taxonomy" id="1182542"/>
    <lineage>
        <taxon>Eukaryota</taxon>
        <taxon>Fungi</taxon>
        <taxon>Dikarya</taxon>
        <taxon>Ascomycota</taxon>
        <taxon>Pezizomycotina</taxon>
        <taxon>Eurotiomycetes</taxon>
        <taxon>Chaetothyriomycetidae</taxon>
        <taxon>Chaetothyriales</taxon>
        <taxon>Herpotrichiellaceae</taxon>
        <taxon>Capronia</taxon>
    </lineage>
</organism>
<dbReference type="STRING" id="1182542.W9XLQ0"/>
<comment type="subcellular location">
    <subcellularLocation>
        <location evidence="2">Cytoplasm</location>
    </subcellularLocation>
    <subcellularLocation>
        <location evidence="1">Nucleus</location>
    </subcellularLocation>
</comment>
<dbReference type="Pfam" id="PF00763">
    <property type="entry name" value="THF_DHG_CYH"/>
    <property type="match status" value="1"/>
</dbReference>
<evidence type="ECO:0000259" key="14">
    <source>
        <dbReference type="Pfam" id="PF00763"/>
    </source>
</evidence>
<dbReference type="GeneID" id="19173126"/>
<reference evidence="16 17" key="1">
    <citation type="submission" date="2013-03" db="EMBL/GenBank/DDBJ databases">
        <title>The Genome Sequence of Capronia epimyces CBS 606.96.</title>
        <authorList>
            <consortium name="The Broad Institute Genomics Platform"/>
            <person name="Cuomo C."/>
            <person name="de Hoog S."/>
            <person name="Gorbushina A."/>
            <person name="Walker B."/>
            <person name="Young S.K."/>
            <person name="Zeng Q."/>
            <person name="Gargeya S."/>
            <person name="Fitzgerald M."/>
            <person name="Haas B."/>
            <person name="Abouelleil A."/>
            <person name="Allen A.W."/>
            <person name="Alvarado L."/>
            <person name="Arachchi H.M."/>
            <person name="Berlin A.M."/>
            <person name="Chapman S.B."/>
            <person name="Gainer-Dewar J."/>
            <person name="Goldberg J."/>
            <person name="Griggs A."/>
            <person name="Gujja S."/>
            <person name="Hansen M."/>
            <person name="Howarth C."/>
            <person name="Imamovic A."/>
            <person name="Ireland A."/>
            <person name="Larimer J."/>
            <person name="McCowan C."/>
            <person name="Murphy C."/>
            <person name="Pearson M."/>
            <person name="Poon T.W."/>
            <person name="Priest M."/>
            <person name="Roberts A."/>
            <person name="Saif S."/>
            <person name="Shea T."/>
            <person name="Sisk P."/>
            <person name="Sykes S."/>
            <person name="Wortman J."/>
            <person name="Nusbaum C."/>
            <person name="Birren B."/>
        </authorList>
    </citation>
    <scope>NUCLEOTIDE SEQUENCE [LARGE SCALE GENOMIC DNA]</scope>
    <source>
        <strain evidence="16 17">CBS 606.96</strain>
    </source>
</reference>
<dbReference type="GO" id="GO:0004487">
    <property type="term" value="F:methylenetetrahydrofolate dehydrogenase (NAD+) activity"/>
    <property type="evidence" value="ECO:0007669"/>
    <property type="project" value="UniProtKB-EC"/>
</dbReference>
<comment type="subunit">
    <text evidence="3">Homodimer.</text>
</comment>
<dbReference type="GO" id="GO:0006730">
    <property type="term" value="P:one-carbon metabolic process"/>
    <property type="evidence" value="ECO:0007669"/>
    <property type="project" value="UniProtKB-KW"/>
</dbReference>
<dbReference type="HOGENOM" id="CLU_031413_0_0_1"/>
<evidence type="ECO:0000256" key="1">
    <source>
        <dbReference type="ARBA" id="ARBA00004123"/>
    </source>
</evidence>
<dbReference type="GO" id="GO:0009396">
    <property type="term" value="P:folic acid-containing compound biosynthetic process"/>
    <property type="evidence" value="ECO:0007669"/>
    <property type="project" value="EnsemblFungi"/>
</dbReference>
<evidence type="ECO:0000256" key="3">
    <source>
        <dbReference type="ARBA" id="ARBA00011738"/>
    </source>
</evidence>
<comment type="similarity">
    <text evidence="11">Belongs to the tetrahydrofolate dehydrogenase/cyclohydrolase family.</text>
</comment>
<dbReference type="GO" id="GO:0009113">
    <property type="term" value="P:purine nucleobase biosynthetic process"/>
    <property type="evidence" value="ECO:0007669"/>
    <property type="project" value="EnsemblFungi"/>
</dbReference>
<dbReference type="CDD" id="cd01079">
    <property type="entry name" value="NAD_bind_m-THF_DH"/>
    <property type="match status" value="1"/>
</dbReference>
<dbReference type="InterPro" id="IPR035812">
    <property type="entry name" value="m-THF_DH_NAD-bd"/>
</dbReference>
<evidence type="ECO:0000256" key="8">
    <source>
        <dbReference type="ARBA" id="ARBA00023027"/>
    </source>
</evidence>
<evidence type="ECO:0000313" key="17">
    <source>
        <dbReference type="Proteomes" id="UP000019478"/>
    </source>
</evidence>
<dbReference type="GO" id="GO:0006164">
    <property type="term" value="P:purine nucleotide biosynthetic process"/>
    <property type="evidence" value="ECO:0007669"/>
    <property type="project" value="UniProtKB-KW"/>
</dbReference>
<evidence type="ECO:0000256" key="11">
    <source>
        <dbReference type="ARBA" id="ARBA00061364"/>
    </source>
</evidence>
<protein>
    <recommendedName>
        <fullName evidence="13">Methylenetetrahydrofolate dehydrogenase [NAD(+)]</fullName>
        <ecNumber evidence="12">1.5.1.15</ecNumber>
    </recommendedName>
</protein>
<comment type="function">
    <text evidence="10">Catalyzes oxidation of cytoplasmic one-carbon units for purine biosynthesis.</text>
</comment>
<dbReference type="Proteomes" id="UP000019478">
    <property type="component" value="Unassembled WGS sequence"/>
</dbReference>